<organism evidence="3 4">
    <name type="scientific">Oidiodendron maius (strain Zn)</name>
    <dbReference type="NCBI Taxonomy" id="913774"/>
    <lineage>
        <taxon>Eukaryota</taxon>
        <taxon>Fungi</taxon>
        <taxon>Dikarya</taxon>
        <taxon>Ascomycota</taxon>
        <taxon>Pezizomycotina</taxon>
        <taxon>Leotiomycetes</taxon>
        <taxon>Leotiomycetes incertae sedis</taxon>
        <taxon>Myxotrichaceae</taxon>
        <taxon>Oidiodendron</taxon>
    </lineage>
</organism>
<dbReference type="GO" id="GO:0003677">
    <property type="term" value="F:DNA binding"/>
    <property type="evidence" value="ECO:0007669"/>
    <property type="project" value="InterPro"/>
</dbReference>
<reference evidence="3 4" key="1">
    <citation type="submission" date="2014-04" db="EMBL/GenBank/DDBJ databases">
        <authorList>
            <consortium name="DOE Joint Genome Institute"/>
            <person name="Kuo A."/>
            <person name="Martino E."/>
            <person name="Perotto S."/>
            <person name="Kohler A."/>
            <person name="Nagy L.G."/>
            <person name="Floudas D."/>
            <person name="Copeland A."/>
            <person name="Barry K.W."/>
            <person name="Cichocki N."/>
            <person name="Veneault-Fourrey C."/>
            <person name="LaButti K."/>
            <person name="Lindquist E.A."/>
            <person name="Lipzen A."/>
            <person name="Lundell T."/>
            <person name="Morin E."/>
            <person name="Murat C."/>
            <person name="Sun H."/>
            <person name="Tunlid A."/>
            <person name="Henrissat B."/>
            <person name="Grigoriev I.V."/>
            <person name="Hibbett D.S."/>
            <person name="Martin F."/>
            <person name="Nordberg H.P."/>
            <person name="Cantor M.N."/>
            <person name="Hua S.X."/>
        </authorList>
    </citation>
    <scope>NUCLEOTIDE SEQUENCE [LARGE SCALE GENOMIC DNA]</scope>
    <source>
        <strain evidence="3 4">Zn</strain>
    </source>
</reference>
<dbReference type="PROSITE" id="PS50013">
    <property type="entry name" value="CHROMO_2"/>
    <property type="match status" value="1"/>
</dbReference>
<name>A0A0C3HZ84_OIDMZ</name>
<accession>A0A0C3HZ84</accession>
<dbReference type="OrthoDB" id="10614172at2759"/>
<evidence type="ECO:0000313" key="3">
    <source>
        <dbReference type="EMBL" id="KIN08140.1"/>
    </source>
</evidence>
<evidence type="ECO:0000256" key="1">
    <source>
        <dbReference type="SAM" id="MobiDB-lite"/>
    </source>
</evidence>
<dbReference type="SMART" id="SM00384">
    <property type="entry name" value="AT_hook"/>
    <property type="match status" value="3"/>
</dbReference>
<dbReference type="Proteomes" id="UP000054321">
    <property type="component" value="Unassembled WGS sequence"/>
</dbReference>
<dbReference type="Gene3D" id="2.40.50.40">
    <property type="match status" value="1"/>
</dbReference>
<gene>
    <name evidence="3" type="ORF">OIDMADRAFT_175008</name>
</gene>
<reference evidence="4" key="2">
    <citation type="submission" date="2015-01" db="EMBL/GenBank/DDBJ databases">
        <title>Evolutionary Origins and Diversification of the Mycorrhizal Mutualists.</title>
        <authorList>
            <consortium name="DOE Joint Genome Institute"/>
            <consortium name="Mycorrhizal Genomics Consortium"/>
            <person name="Kohler A."/>
            <person name="Kuo A."/>
            <person name="Nagy L.G."/>
            <person name="Floudas D."/>
            <person name="Copeland A."/>
            <person name="Barry K.W."/>
            <person name="Cichocki N."/>
            <person name="Veneault-Fourrey C."/>
            <person name="LaButti K."/>
            <person name="Lindquist E.A."/>
            <person name="Lipzen A."/>
            <person name="Lundell T."/>
            <person name="Morin E."/>
            <person name="Murat C."/>
            <person name="Riley R."/>
            <person name="Ohm R."/>
            <person name="Sun H."/>
            <person name="Tunlid A."/>
            <person name="Henrissat B."/>
            <person name="Grigoriev I.V."/>
            <person name="Hibbett D.S."/>
            <person name="Martin F."/>
        </authorList>
    </citation>
    <scope>NUCLEOTIDE SEQUENCE [LARGE SCALE GENOMIC DNA]</scope>
    <source>
        <strain evidence="4">Zn</strain>
    </source>
</reference>
<dbReference type="AlphaFoldDB" id="A0A0C3HZ84"/>
<dbReference type="InterPro" id="IPR017956">
    <property type="entry name" value="AT_hook_DNA-bd_motif"/>
</dbReference>
<sequence length="245" mass="27413">MKATYTRKKPQSPLNPADRVNRTSAHVEALSDQENDCVADDDTGHDSMDVAPRSHIGSGIPSEDNSRMLGEDTSVALNNSALVANVVNTQLQQESANTDEEMSDEENELYEVEYFMADDYKMFPGSNIPQKALLTKWTGYELVNELTWEQESEMREDVLHIVEGYYKQKVSKSSNTHSQGIINPSNGNPNKVTKARGRPRKDNTAPRGRGRPRKGADPQQALPVKTSQGRRGRPPKVRQSETEER</sequence>
<feature type="compositionally biased region" description="Acidic residues" evidence="1">
    <location>
        <begin position="31"/>
        <end position="41"/>
    </location>
</feature>
<feature type="region of interest" description="Disordered" evidence="1">
    <location>
        <begin position="1"/>
        <end position="65"/>
    </location>
</feature>
<feature type="compositionally biased region" description="Basic residues" evidence="1">
    <location>
        <begin position="1"/>
        <end position="10"/>
    </location>
</feature>
<dbReference type="InParanoid" id="A0A0C3HZ84"/>
<feature type="compositionally biased region" description="Polar residues" evidence="1">
    <location>
        <begin position="171"/>
        <end position="191"/>
    </location>
</feature>
<feature type="domain" description="Chromo" evidence="2">
    <location>
        <begin position="110"/>
        <end position="177"/>
    </location>
</feature>
<dbReference type="EMBL" id="KN832870">
    <property type="protein sequence ID" value="KIN08140.1"/>
    <property type="molecule type" value="Genomic_DNA"/>
</dbReference>
<evidence type="ECO:0000313" key="4">
    <source>
        <dbReference type="Proteomes" id="UP000054321"/>
    </source>
</evidence>
<dbReference type="Pfam" id="PF02178">
    <property type="entry name" value="AT_hook"/>
    <property type="match status" value="3"/>
</dbReference>
<protein>
    <recommendedName>
        <fullName evidence="2">Chromo domain-containing protein</fullName>
    </recommendedName>
</protein>
<evidence type="ECO:0000259" key="2">
    <source>
        <dbReference type="PROSITE" id="PS50013"/>
    </source>
</evidence>
<dbReference type="HOGENOM" id="CLU_1133871_0_0_1"/>
<feature type="region of interest" description="Disordered" evidence="1">
    <location>
        <begin position="170"/>
        <end position="245"/>
    </location>
</feature>
<proteinExistence type="predicted"/>
<dbReference type="InterPro" id="IPR000953">
    <property type="entry name" value="Chromo/chromo_shadow_dom"/>
</dbReference>
<keyword evidence="4" id="KW-1185">Reference proteome</keyword>
<dbReference type="PRINTS" id="PR00929">
    <property type="entry name" value="ATHOOK"/>
</dbReference>